<feature type="binding site" evidence="11">
    <location>
        <position position="62"/>
    </location>
    <ligand>
        <name>substrate</name>
    </ligand>
</feature>
<dbReference type="NCBIfam" id="NF003740">
    <property type="entry name" value="PRK05337.1"/>
    <property type="match status" value="1"/>
</dbReference>
<dbReference type="InterPro" id="IPR036962">
    <property type="entry name" value="Glyco_hydro_3_N_sf"/>
</dbReference>
<dbReference type="Pfam" id="PF00933">
    <property type="entry name" value="Glyco_hydro_3"/>
    <property type="match status" value="1"/>
</dbReference>
<keyword evidence="8 11" id="KW-0131">Cell cycle</keyword>
<dbReference type="GO" id="GO:0009252">
    <property type="term" value="P:peptidoglycan biosynthetic process"/>
    <property type="evidence" value="ECO:0007669"/>
    <property type="project" value="UniProtKB-KW"/>
</dbReference>
<comment type="pathway">
    <text evidence="10 11">Cell wall biogenesis; peptidoglycan recycling.</text>
</comment>
<evidence type="ECO:0000313" key="14">
    <source>
        <dbReference type="Proteomes" id="UP000070299"/>
    </source>
</evidence>
<comment type="catalytic activity">
    <reaction evidence="1 11">
        <text>Hydrolysis of terminal non-reducing N-acetyl-D-hexosamine residues in N-acetyl-beta-D-hexosaminides.</text>
        <dbReference type="EC" id="3.2.1.52"/>
    </reaction>
</comment>
<reference evidence="14" key="1">
    <citation type="submission" date="2016-02" db="EMBL/GenBank/DDBJ databases">
        <authorList>
            <person name="Schultz-Johansen M."/>
            <person name="Glaring M.A."/>
            <person name="Bech P.K."/>
            <person name="Stougaard P."/>
        </authorList>
    </citation>
    <scope>NUCLEOTIDE SEQUENCE [LARGE SCALE GENOMIC DNA]</scope>
    <source>
        <strain evidence="14">S66</strain>
    </source>
</reference>
<evidence type="ECO:0000256" key="9">
    <source>
        <dbReference type="ARBA" id="ARBA00023316"/>
    </source>
</evidence>
<feature type="active site" description="Nucleophile" evidence="11">
    <location>
        <position position="254"/>
    </location>
</feature>
<dbReference type="EC" id="3.2.1.52" evidence="11"/>
<dbReference type="InterPro" id="IPR001764">
    <property type="entry name" value="Glyco_hydro_3_N"/>
</dbReference>
<dbReference type="GO" id="GO:0004563">
    <property type="term" value="F:beta-N-acetylhexosaminidase activity"/>
    <property type="evidence" value="ECO:0007669"/>
    <property type="project" value="UniProtKB-UniRule"/>
</dbReference>
<dbReference type="GO" id="GO:0005975">
    <property type="term" value="P:carbohydrate metabolic process"/>
    <property type="evidence" value="ECO:0007669"/>
    <property type="project" value="InterPro"/>
</dbReference>
<dbReference type="InterPro" id="IPR022956">
    <property type="entry name" value="Beta_hexosaminidase_bac"/>
</dbReference>
<protein>
    <recommendedName>
        <fullName evidence="11">Beta-hexosaminidase</fullName>
        <ecNumber evidence="11">3.2.1.52</ecNumber>
    </recommendedName>
    <alternativeName>
        <fullName evidence="11">Beta-N-acetylhexosaminidase</fullName>
    </alternativeName>
    <alternativeName>
        <fullName evidence="11">N-acetyl-beta-glucosaminidase</fullName>
    </alternativeName>
</protein>
<keyword evidence="2 11" id="KW-0963">Cytoplasm</keyword>
<dbReference type="RefSeq" id="WP_068372076.1">
    <property type="nucleotide sequence ID" value="NZ_LSNE01000002.1"/>
</dbReference>
<feature type="active site" description="Proton donor/acceptor" evidence="11">
    <location>
        <position position="182"/>
    </location>
</feature>
<dbReference type="HAMAP" id="MF_00364">
    <property type="entry name" value="NagZ"/>
    <property type="match status" value="1"/>
</dbReference>
<evidence type="ECO:0000256" key="3">
    <source>
        <dbReference type="ARBA" id="ARBA00022618"/>
    </source>
</evidence>
<comment type="caution">
    <text evidence="13">The sequence shown here is derived from an EMBL/GenBank/DDBJ whole genome shotgun (WGS) entry which is preliminary data.</text>
</comment>
<evidence type="ECO:0000256" key="6">
    <source>
        <dbReference type="ARBA" id="ARBA00022984"/>
    </source>
</evidence>
<dbReference type="FunFam" id="3.20.20.300:FF:000001">
    <property type="entry name" value="Beta-hexosaminidase"/>
    <property type="match status" value="1"/>
</dbReference>
<keyword evidence="5 11" id="KW-0133">Cell shape</keyword>
<evidence type="ECO:0000256" key="1">
    <source>
        <dbReference type="ARBA" id="ARBA00001231"/>
    </source>
</evidence>
<feature type="binding site" evidence="11">
    <location>
        <position position="70"/>
    </location>
    <ligand>
        <name>substrate</name>
    </ligand>
</feature>
<sequence length="342" mass="37912">MGPLMIDVSGYELTHEEIDMLDHPLIGGLILFTRNYHDQKQLKDLVRHVRMVTRNDIVVAVDHEGGRVQRFRQGFSLIPAMGKLYPVIDSENPAKLIKSKVWAEQFGWLMAAELLAFNIDISFAPVLDINGISEVIGDRGFHQQPKHIVSLAAEFIKGMHRAGMKATGKHFPGHGNVKEDSHIAMPIDKRSRAEIMALDMKIFKNLHQQGLLDAVMPAHVIYPAVDDLPAGFSQQWIGQILRKELQFDGVVFSDDLSMQGAAQMGDILTRTNLAINAGCDMALVCNSPQSAAYLLDILPSDLVVSQRPASLKKGLSSDFKALQKSADYHQACVALEEFYASQ</sequence>
<name>A0A136A6N5_9ALTE</name>
<comment type="similarity">
    <text evidence="11">Belongs to the glycosyl hydrolase 3 family. NagZ subfamily.</text>
</comment>
<dbReference type="PROSITE" id="PS00775">
    <property type="entry name" value="GLYCOSYL_HYDROL_F3"/>
    <property type="match status" value="1"/>
</dbReference>
<dbReference type="PANTHER" id="PTHR30480">
    <property type="entry name" value="BETA-HEXOSAMINIDASE-RELATED"/>
    <property type="match status" value="1"/>
</dbReference>
<keyword evidence="6 11" id="KW-0573">Peptidoglycan synthesis</keyword>
<dbReference type="STRING" id="1799789.AX660_04995"/>
<keyword evidence="9 11" id="KW-0961">Cell wall biogenesis/degradation</keyword>
<dbReference type="Proteomes" id="UP000070299">
    <property type="component" value="Unassembled WGS sequence"/>
</dbReference>
<dbReference type="GO" id="GO:0009254">
    <property type="term" value="P:peptidoglycan turnover"/>
    <property type="evidence" value="ECO:0007669"/>
    <property type="project" value="UniProtKB-UniRule"/>
</dbReference>
<dbReference type="AlphaFoldDB" id="A0A136A6N5"/>
<dbReference type="GO" id="GO:0008360">
    <property type="term" value="P:regulation of cell shape"/>
    <property type="evidence" value="ECO:0007669"/>
    <property type="project" value="UniProtKB-KW"/>
</dbReference>
<dbReference type="PANTHER" id="PTHR30480:SF13">
    <property type="entry name" value="BETA-HEXOSAMINIDASE"/>
    <property type="match status" value="1"/>
</dbReference>
<dbReference type="GO" id="GO:0051301">
    <property type="term" value="P:cell division"/>
    <property type="evidence" value="ECO:0007669"/>
    <property type="project" value="UniProtKB-KW"/>
</dbReference>
<dbReference type="SUPFAM" id="SSF51445">
    <property type="entry name" value="(Trans)glycosidases"/>
    <property type="match status" value="1"/>
</dbReference>
<feature type="domain" description="Glycoside hydrolase family 3 N-terminal" evidence="12">
    <location>
        <begin position="12"/>
        <end position="295"/>
    </location>
</feature>
<dbReference type="InterPro" id="IPR019800">
    <property type="entry name" value="Glyco_hydro_3_AS"/>
</dbReference>
<proteinExistence type="inferred from homology"/>
<feature type="binding site" evidence="11">
    <location>
        <position position="139"/>
    </location>
    <ligand>
        <name>substrate</name>
    </ligand>
</feature>
<dbReference type="Gene3D" id="3.20.20.300">
    <property type="entry name" value="Glycoside hydrolase, family 3, N-terminal domain"/>
    <property type="match status" value="1"/>
</dbReference>
<dbReference type="InterPro" id="IPR050226">
    <property type="entry name" value="NagZ_Beta-hexosaminidase"/>
</dbReference>
<keyword evidence="14" id="KW-1185">Reference proteome</keyword>
<gene>
    <name evidence="11" type="primary">nagZ</name>
    <name evidence="13" type="ORF">AX660_04995</name>
</gene>
<keyword evidence="7 11" id="KW-0326">Glycosidase</keyword>
<dbReference type="OrthoDB" id="9786661at2"/>
<keyword evidence="3 11" id="KW-0132">Cell division</keyword>
<keyword evidence="4 11" id="KW-0378">Hydrolase</keyword>
<dbReference type="InterPro" id="IPR017853">
    <property type="entry name" value="GH"/>
</dbReference>
<comment type="function">
    <text evidence="11">Plays a role in peptidoglycan recycling by cleaving the terminal beta-1,4-linked N-acetylglucosamine (GlcNAc) from peptide-linked peptidoglycan fragments, giving rise to free GlcNAc, anhydro-N-acetylmuramic acid and anhydro-N-acetylmuramic acid-linked peptides.</text>
</comment>
<organism evidence="13 14">
    <name type="scientific">Paraglaciecola hydrolytica</name>
    <dbReference type="NCBI Taxonomy" id="1799789"/>
    <lineage>
        <taxon>Bacteria</taxon>
        <taxon>Pseudomonadati</taxon>
        <taxon>Pseudomonadota</taxon>
        <taxon>Gammaproteobacteria</taxon>
        <taxon>Alteromonadales</taxon>
        <taxon>Alteromonadaceae</taxon>
        <taxon>Paraglaciecola</taxon>
    </lineage>
</organism>
<evidence type="ECO:0000259" key="12">
    <source>
        <dbReference type="Pfam" id="PF00933"/>
    </source>
</evidence>
<evidence type="ECO:0000256" key="5">
    <source>
        <dbReference type="ARBA" id="ARBA00022960"/>
    </source>
</evidence>
<feature type="site" description="Important for catalytic activity" evidence="11">
    <location>
        <position position="180"/>
    </location>
</feature>
<dbReference type="EMBL" id="LSNE01000002">
    <property type="protein sequence ID" value="KXI30886.1"/>
    <property type="molecule type" value="Genomic_DNA"/>
</dbReference>
<evidence type="ECO:0000256" key="2">
    <source>
        <dbReference type="ARBA" id="ARBA00022490"/>
    </source>
</evidence>
<evidence type="ECO:0000256" key="8">
    <source>
        <dbReference type="ARBA" id="ARBA00023306"/>
    </source>
</evidence>
<evidence type="ECO:0000256" key="10">
    <source>
        <dbReference type="ARBA" id="ARBA00037880"/>
    </source>
</evidence>
<dbReference type="UniPathway" id="UPA00544"/>
<evidence type="ECO:0000256" key="7">
    <source>
        <dbReference type="ARBA" id="ARBA00023295"/>
    </source>
</evidence>
<dbReference type="GO" id="GO:0005737">
    <property type="term" value="C:cytoplasm"/>
    <property type="evidence" value="ECO:0007669"/>
    <property type="project" value="UniProtKB-SubCell"/>
</dbReference>
<comment type="subcellular location">
    <subcellularLocation>
        <location evidence="11">Cytoplasm</location>
    </subcellularLocation>
</comment>
<evidence type="ECO:0000256" key="4">
    <source>
        <dbReference type="ARBA" id="ARBA00022801"/>
    </source>
</evidence>
<feature type="binding site" evidence="11">
    <location>
        <begin position="169"/>
        <end position="170"/>
    </location>
    <ligand>
        <name>substrate</name>
    </ligand>
</feature>
<accession>A0A136A6N5</accession>
<dbReference type="GO" id="GO:0071555">
    <property type="term" value="P:cell wall organization"/>
    <property type="evidence" value="ECO:0007669"/>
    <property type="project" value="UniProtKB-KW"/>
</dbReference>
<evidence type="ECO:0000256" key="11">
    <source>
        <dbReference type="HAMAP-Rule" id="MF_00364"/>
    </source>
</evidence>
<evidence type="ECO:0000313" key="13">
    <source>
        <dbReference type="EMBL" id="KXI30886.1"/>
    </source>
</evidence>